<organism evidence="1 2">
    <name type="scientific">Paracoccus cavernae</name>
    <dbReference type="NCBI Taxonomy" id="1571207"/>
    <lineage>
        <taxon>Bacteria</taxon>
        <taxon>Pseudomonadati</taxon>
        <taxon>Pseudomonadota</taxon>
        <taxon>Alphaproteobacteria</taxon>
        <taxon>Rhodobacterales</taxon>
        <taxon>Paracoccaceae</taxon>
        <taxon>Paracoccus</taxon>
    </lineage>
</organism>
<reference evidence="2" key="1">
    <citation type="journal article" date="2019" name="Int. J. Syst. Evol. Microbiol.">
        <title>The Global Catalogue of Microorganisms (GCM) 10K type strain sequencing project: providing services to taxonomists for standard genome sequencing and annotation.</title>
        <authorList>
            <consortium name="The Broad Institute Genomics Platform"/>
            <consortium name="The Broad Institute Genome Sequencing Center for Infectious Disease"/>
            <person name="Wu L."/>
            <person name="Ma J."/>
        </authorList>
    </citation>
    <scope>NUCLEOTIDE SEQUENCE [LARGE SCALE GENOMIC DNA]</scope>
    <source>
        <strain evidence="2">CECT 8482</strain>
    </source>
</reference>
<evidence type="ECO:0008006" key="3">
    <source>
        <dbReference type="Google" id="ProtNLM"/>
    </source>
</evidence>
<name>A0ABT8D5W3_9RHOB</name>
<keyword evidence="2" id="KW-1185">Reference proteome</keyword>
<dbReference type="Proteomes" id="UP001243846">
    <property type="component" value="Unassembled WGS sequence"/>
</dbReference>
<protein>
    <recommendedName>
        <fullName evidence="3">AraC family transcriptional regulator</fullName>
    </recommendedName>
</protein>
<comment type="caution">
    <text evidence="1">The sequence shown here is derived from an EMBL/GenBank/DDBJ whole genome shotgun (WGS) entry which is preliminary data.</text>
</comment>
<accession>A0ABT8D5W3</accession>
<dbReference type="Gene3D" id="1.10.10.60">
    <property type="entry name" value="Homeodomain-like"/>
    <property type="match status" value="1"/>
</dbReference>
<proteinExistence type="predicted"/>
<evidence type="ECO:0000313" key="1">
    <source>
        <dbReference type="EMBL" id="MDN3711222.1"/>
    </source>
</evidence>
<evidence type="ECO:0000313" key="2">
    <source>
        <dbReference type="Proteomes" id="UP001243846"/>
    </source>
</evidence>
<sequence>MSPYHFHRQFKAVTGLTPRLGPWPIARANCVRVWRKRAAA</sequence>
<dbReference type="EMBL" id="JAUFRC010000001">
    <property type="protein sequence ID" value="MDN3711222.1"/>
    <property type="molecule type" value="Genomic_DNA"/>
</dbReference>
<gene>
    <name evidence="1" type="ORF">QWZ10_04150</name>
</gene>